<comment type="caution">
    <text evidence="9">The sequence shown here is derived from an EMBL/GenBank/DDBJ whole genome shotgun (WGS) entry which is preliminary data.</text>
</comment>
<dbReference type="PANTHER" id="PTHR30450">
    <property type="entry name" value="ABC TRANSPORTER PERMEASE"/>
    <property type="match status" value="1"/>
</dbReference>
<evidence type="ECO:0000256" key="6">
    <source>
        <dbReference type="ARBA" id="ARBA00023136"/>
    </source>
</evidence>
<dbReference type="InterPro" id="IPR051322">
    <property type="entry name" value="AA_ABC_Transporter_Permease"/>
</dbReference>
<dbReference type="PANTHER" id="PTHR30450:SF1">
    <property type="entry name" value="D-METHIONINE TRANSPORT SYSTEM PERMEASE PROTEIN METI-RELATED"/>
    <property type="match status" value="1"/>
</dbReference>
<proteinExistence type="inferred from homology"/>
<evidence type="ECO:0000256" key="3">
    <source>
        <dbReference type="ARBA" id="ARBA00022475"/>
    </source>
</evidence>
<keyword evidence="2 7" id="KW-0813">Transport</keyword>
<evidence type="ECO:0000259" key="8">
    <source>
        <dbReference type="PROSITE" id="PS50928"/>
    </source>
</evidence>
<evidence type="ECO:0000256" key="2">
    <source>
        <dbReference type="ARBA" id="ARBA00022448"/>
    </source>
</evidence>
<name>A0ABN0MZD6_9CHLA</name>
<dbReference type="SUPFAM" id="SSF161098">
    <property type="entry name" value="MetI-like"/>
    <property type="match status" value="1"/>
</dbReference>
<keyword evidence="4 7" id="KW-0812">Transmembrane</keyword>
<comment type="similarity">
    <text evidence="7">Belongs to the binding-protein-dependent transport system permease family.</text>
</comment>
<feature type="transmembrane region" description="Helical" evidence="7">
    <location>
        <begin position="52"/>
        <end position="76"/>
    </location>
</feature>
<feature type="domain" description="ABC transmembrane type-1" evidence="8">
    <location>
        <begin position="13"/>
        <end position="205"/>
    </location>
</feature>
<keyword evidence="10" id="KW-1185">Reference proteome</keyword>
<keyword evidence="6 7" id="KW-0472">Membrane</keyword>
<protein>
    <submittedName>
        <fullName evidence="9">Binding--dependent transport system inner membrane component family protein</fullName>
    </submittedName>
</protein>
<comment type="subcellular location">
    <subcellularLocation>
        <location evidence="1 7">Cell membrane</location>
        <topology evidence="1 7">Multi-pass membrane protein</topology>
    </subcellularLocation>
</comment>
<evidence type="ECO:0000313" key="9">
    <source>
        <dbReference type="EMBL" id="EQM62645.1"/>
    </source>
</evidence>
<dbReference type="Proteomes" id="UP000016064">
    <property type="component" value="Unassembled WGS sequence"/>
</dbReference>
<evidence type="ECO:0000256" key="5">
    <source>
        <dbReference type="ARBA" id="ARBA00022989"/>
    </source>
</evidence>
<evidence type="ECO:0000313" key="10">
    <source>
        <dbReference type="Proteomes" id="UP000016064"/>
    </source>
</evidence>
<dbReference type="EMBL" id="APJW01000002">
    <property type="protein sequence ID" value="EQM62645.1"/>
    <property type="molecule type" value="Genomic_DNA"/>
</dbReference>
<feature type="transmembrane region" description="Helical" evidence="7">
    <location>
        <begin position="188"/>
        <end position="211"/>
    </location>
</feature>
<dbReference type="PROSITE" id="PS50928">
    <property type="entry name" value="ABC_TM1"/>
    <property type="match status" value="1"/>
</dbReference>
<keyword evidence="3" id="KW-1003">Cell membrane</keyword>
<organism evidence="9 10">
    <name type="scientific">Chlamydia ibidis 10-1398/6</name>
    <dbReference type="NCBI Taxonomy" id="1046581"/>
    <lineage>
        <taxon>Bacteria</taxon>
        <taxon>Pseudomonadati</taxon>
        <taxon>Chlamydiota</taxon>
        <taxon>Chlamydiia</taxon>
        <taxon>Chlamydiales</taxon>
        <taxon>Chlamydiaceae</taxon>
        <taxon>Chlamydia/Chlamydophila group</taxon>
        <taxon>Chlamydia</taxon>
    </lineage>
</organism>
<evidence type="ECO:0000256" key="1">
    <source>
        <dbReference type="ARBA" id="ARBA00004651"/>
    </source>
</evidence>
<dbReference type="Gene3D" id="1.10.3720.10">
    <property type="entry name" value="MetI-like"/>
    <property type="match status" value="1"/>
</dbReference>
<dbReference type="InterPro" id="IPR000515">
    <property type="entry name" value="MetI-like"/>
</dbReference>
<feature type="transmembrane region" description="Helical" evidence="7">
    <location>
        <begin position="17"/>
        <end position="40"/>
    </location>
</feature>
<dbReference type="RefSeq" id="WP_020370127.1">
    <property type="nucleotide sequence ID" value="NZ_APJW01000002.1"/>
</dbReference>
<dbReference type="Pfam" id="PF00528">
    <property type="entry name" value="BPD_transp_1"/>
    <property type="match status" value="1"/>
</dbReference>
<evidence type="ECO:0000256" key="7">
    <source>
        <dbReference type="RuleBase" id="RU363032"/>
    </source>
</evidence>
<accession>A0ABN0MZD6</accession>
<sequence length="221" mass="23687">MNIQTAHLVAREALTTLYMVSCSFLFSSLIGCGLGSLLFYTAPNSLRPMKSLHNFLGLILSGVTSIPFAILVVVLFPITRWVVGTSLGATASIIPLTIGAVPIVTATVLESLRLASLTCLDPAISLGISDFKIIKDILFPEIAPKLVFSLQTLVAHLISCSTLSGFVGGGGLGQVLLQYGYYRFDLSITLSVLGVTLIFIEACRCVSNFYGRRILKNRGIL</sequence>
<gene>
    <name evidence="9" type="ORF">H359_0567</name>
</gene>
<dbReference type="CDD" id="cd06261">
    <property type="entry name" value="TM_PBP2"/>
    <property type="match status" value="1"/>
</dbReference>
<reference evidence="9 10" key="1">
    <citation type="submission" date="2013-07" db="EMBL/GenBank/DDBJ databases">
        <title>Isolation of a new Chlamydia species from the feral Sacred Ibis (Threskiornis aethiopicus): Chlamydia ibidis.</title>
        <authorList>
            <person name="Vorimore F."/>
            <person name="Hsia R.-C."/>
            <person name="Huot-Creasy H."/>
            <person name="Bastian S."/>
            <person name="Deruyter L."/>
            <person name="Passet A."/>
            <person name="Sachse K."/>
            <person name="Bavoil P."/>
            <person name="Myers G."/>
            <person name="Laroucau K."/>
        </authorList>
    </citation>
    <scope>NUCLEOTIDE SEQUENCE [LARGE SCALE GENOMIC DNA]</scope>
    <source>
        <strain evidence="9 10">10-1398/6</strain>
    </source>
</reference>
<keyword evidence="5 7" id="KW-1133">Transmembrane helix</keyword>
<evidence type="ECO:0000256" key="4">
    <source>
        <dbReference type="ARBA" id="ARBA00022692"/>
    </source>
</evidence>
<dbReference type="InterPro" id="IPR035906">
    <property type="entry name" value="MetI-like_sf"/>
</dbReference>
<feature type="transmembrane region" description="Helical" evidence="7">
    <location>
        <begin position="88"/>
        <end position="109"/>
    </location>
</feature>